<evidence type="ECO:0000256" key="3">
    <source>
        <dbReference type="RuleBase" id="RU000524"/>
    </source>
</evidence>
<feature type="compositionally biased region" description="Basic and acidic residues" evidence="4">
    <location>
        <begin position="137"/>
        <end position="150"/>
    </location>
</feature>
<dbReference type="RefSeq" id="WP_170206769.1">
    <property type="nucleotide sequence ID" value="NZ_CAJTBP010000001.1"/>
</dbReference>
<dbReference type="InterPro" id="IPR000424">
    <property type="entry name" value="Primosome_PriB/ssb"/>
</dbReference>
<evidence type="ECO:0000313" key="5">
    <source>
        <dbReference type="EMBL" id="TQL32600.1"/>
    </source>
</evidence>
<dbReference type="PROSITE" id="PS50935">
    <property type="entry name" value="SSB"/>
    <property type="match status" value="1"/>
</dbReference>
<dbReference type="Proteomes" id="UP000318336">
    <property type="component" value="Unassembled WGS sequence"/>
</dbReference>
<dbReference type="NCBIfam" id="TIGR00621">
    <property type="entry name" value="ssb"/>
    <property type="match status" value="1"/>
</dbReference>
<dbReference type="GO" id="GO:0006260">
    <property type="term" value="P:DNA replication"/>
    <property type="evidence" value="ECO:0007669"/>
    <property type="project" value="InterPro"/>
</dbReference>
<reference evidence="5 6" key="1">
    <citation type="submission" date="2019-06" db="EMBL/GenBank/DDBJ databases">
        <title>Sequencing the genomes of 1000 actinobacteria strains.</title>
        <authorList>
            <person name="Klenk H.-P."/>
        </authorList>
    </citation>
    <scope>NUCLEOTIDE SEQUENCE [LARGE SCALE GENOMIC DNA]</scope>
    <source>
        <strain evidence="5 6">DSM 24617</strain>
    </source>
</reference>
<accession>A0A542X9W4</accession>
<dbReference type="CDD" id="cd04496">
    <property type="entry name" value="SSB_OBF"/>
    <property type="match status" value="1"/>
</dbReference>
<dbReference type="Pfam" id="PF00436">
    <property type="entry name" value="SSB"/>
    <property type="match status" value="1"/>
</dbReference>
<organism evidence="5 6">
    <name type="scientific">Barrientosiimonas humi</name>
    <dbReference type="NCBI Taxonomy" id="999931"/>
    <lineage>
        <taxon>Bacteria</taxon>
        <taxon>Bacillati</taxon>
        <taxon>Actinomycetota</taxon>
        <taxon>Actinomycetes</taxon>
        <taxon>Micrococcales</taxon>
        <taxon>Dermacoccaceae</taxon>
        <taxon>Barrientosiimonas</taxon>
    </lineage>
</organism>
<dbReference type="SUPFAM" id="SSF50249">
    <property type="entry name" value="Nucleic acid-binding proteins"/>
    <property type="match status" value="1"/>
</dbReference>
<dbReference type="InterPro" id="IPR011344">
    <property type="entry name" value="ssDNA-bd"/>
</dbReference>
<dbReference type="EMBL" id="VFOK01000001">
    <property type="protein sequence ID" value="TQL32600.1"/>
    <property type="molecule type" value="Genomic_DNA"/>
</dbReference>
<evidence type="ECO:0000256" key="1">
    <source>
        <dbReference type="ARBA" id="ARBA00023125"/>
    </source>
</evidence>
<dbReference type="Gene3D" id="2.40.50.140">
    <property type="entry name" value="Nucleic acid-binding proteins"/>
    <property type="match status" value="1"/>
</dbReference>
<dbReference type="InterPro" id="IPR012340">
    <property type="entry name" value="NA-bd_OB-fold"/>
</dbReference>
<keyword evidence="6" id="KW-1185">Reference proteome</keyword>
<evidence type="ECO:0000256" key="2">
    <source>
        <dbReference type="PROSITE-ProRule" id="PRU00252"/>
    </source>
</evidence>
<evidence type="ECO:0000313" key="6">
    <source>
        <dbReference type="Proteomes" id="UP000318336"/>
    </source>
</evidence>
<protein>
    <recommendedName>
        <fullName evidence="3">Single-stranded DNA-binding protein</fullName>
    </recommendedName>
</protein>
<sequence length="186" mass="20583">MANNNKTYVTIHGNLVADPELRTTRDGATYTTFRVAVTSRQFLREENQFVDAETSYYSVTAFGALAVNVLNCAKKGQPVIVHAAQTINEWQTREGETRHEVRLTAEHMGHSLRLGRSEFRKDTRPILDAVAAQQPQVDDRPAEAYDRSEGDDTVASSGPLVPPDEHDAPDEEPAPERAYEVVSASS</sequence>
<keyword evidence="1 2" id="KW-0238">DNA-binding</keyword>
<comment type="caution">
    <text evidence="5">The sequence shown here is derived from an EMBL/GenBank/DDBJ whole genome shotgun (WGS) entry which is preliminary data.</text>
</comment>
<proteinExistence type="predicted"/>
<feature type="region of interest" description="Disordered" evidence="4">
    <location>
        <begin position="133"/>
        <end position="186"/>
    </location>
</feature>
<gene>
    <name evidence="5" type="ORF">FB554_0730</name>
</gene>
<evidence type="ECO:0000256" key="4">
    <source>
        <dbReference type="SAM" id="MobiDB-lite"/>
    </source>
</evidence>
<dbReference type="GO" id="GO:0003697">
    <property type="term" value="F:single-stranded DNA binding"/>
    <property type="evidence" value="ECO:0007669"/>
    <property type="project" value="InterPro"/>
</dbReference>
<dbReference type="AlphaFoldDB" id="A0A542X9W4"/>
<name>A0A542X9W4_9MICO</name>